<proteinExistence type="predicted"/>
<accession>A0A2G2WDP8</accession>
<comment type="caution">
    <text evidence="2">The sequence shown here is derived from an EMBL/GenBank/DDBJ whole genome shotgun (WGS) entry which is preliminary data.</text>
</comment>
<dbReference type="EMBL" id="MLFT02000007">
    <property type="protein sequence ID" value="PHT43337.1"/>
    <property type="molecule type" value="Genomic_DNA"/>
</dbReference>
<protein>
    <submittedName>
        <fullName evidence="2">Long chain acyl-CoA synthetase 1</fullName>
    </submittedName>
</protein>
<evidence type="ECO:0000313" key="3">
    <source>
        <dbReference type="Proteomes" id="UP000224567"/>
    </source>
</evidence>
<dbReference type="STRING" id="33114.A0A2G2WDP8"/>
<reference evidence="3" key="2">
    <citation type="journal article" date="2017" name="J. Anim. Genet.">
        <title>Multiple reference genome sequences of hot pepper reveal the massive evolution of plant disease resistance genes by retroduplication.</title>
        <authorList>
            <person name="Kim S."/>
            <person name="Park J."/>
            <person name="Yeom S.-I."/>
            <person name="Kim Y.-M."/>
            <person name="Seo E."/>
            <person name="Kim K.-T."/>
            <person name="Kim M.-S."/>
            <person name="Lee J.M."/>
            <person name="Cheong K."/>
            <person name="Shin H.-S."/>
            <person name="Kim S.-B."/>
            <person name="Han K."/>
            <person name="Lee J."/>
            <person name="Park M."/>
            <person name="Lee H.-A."/>
            <person name="Lee H.-Y."/>
            <person name="Lee Y."/>
            <person name="Oh S."/>
            <person name="Lee J.H."/>
            <person name="Choi E."/>
            <person name="Choi E."/>
            <person name="Lee S.E."/>
            <person name="Jeon J."/>
            <person name="Kim H."/>
            <person name="Choi G."/>
            <person name="Song H."/>
            <person name="Lee J."/>
            <person name="Lee S.-C."/>
            <person name="Kwon J.-K."/>
            <person name="Lee H.-Y."/>
            <person name="Koo N."/>
            <person name="Hong Y."/>
            <person name="Kim R.W."/>
            <person name="Kang W.-H."/>
            <person name="Huh J.H."/>
            <person name="Kang B.-C."/>
            <person name="Yang T.-J."/>
            <person name="Lee Y.-H."/>
            <person name="Bennetzen J.L."/>
            <person name="Choi D."/>
        </authorList>
    </citation>
    <scope>NUCLEOTIDE SEQUENCE [LARGE SCALE GENOMIC DNA]</scope>
    <source>
        <strain evidence="3">cv. PBC81</strain>
    </source>
</reference>
<sequence>MSMTMFVVKMEEGKEVGSHKWKTYKEAYEDILQTGFALQAHCIEHGARIGIYGANCLQWMVSVEQEEKDKAVDMNIKPYSWNEFPNMSKENPSEPSPPQPLDMYNHVY</sequence>
<reference evidence="2 3" key="1">
    <citation type="journal article" date="2017" name="Genome Biol.">
        <title>New reference genome sequences of hot pepper reveal the massive evolution of plant disease-resistance genes by retroduplication.</title>
        <authorList>
            <person name="Kim S."/>
            <person name="Park J."/>
            <person name="Yeom S.I."/>
            <person name="Kim Y.M."/>
            <person name="Seo E."/>
            <person name="Kim K.T."/>
            <person name="Kim M.S."/>
            <person name="Lee J.M."/>
            <person name="Cheong K."/>
            <person name="Shin H.S."/>
            <person name="Kim S.B."/>
            <person name="Han K."/>
            <person name="Lee J."/>
            <person name="Park M."/>
            <person name="Lee H.A."/>
            <person name="Lee H.Y."/>
            <person name="Lee Y."/>
            <person name="Oh S."/>
            <person name="Lee J.H."/>
            <person name="Choi E."/>
            <person name="Choi E."/>
            <person name="Lee S.E."/>
            <person name="Jeon J."/>
            <person name="Kim H."/>
            <person name="Choi G."/>
            <person name="Song H."/>
            <person name="Lee J."/>
            <person name="Lee S.C."/>
            <person name="Kwon J.K."/>
            <person name="Lee H.Y."/>
            <person name="Koo N."/>
            <person name="Hong Y."/>
            <person name="Kim R.W."/>
            <person name="Kang W.H."/>
            <person name="Huh J.H."/>
            <person name="Kang B.C."/>
            <person name="Yang T.J."/>
            <person name="Lee Y.H."/>
            <person name="Bennetzen J.L."/>
            <person name="Choi D."/>
        </authorList>
    </citation>
    <scope>NUCLEOTIDE SEQUENCE [LARGE SCALE GENOMIC DNA]</scope>
    <source>
        <strain evidence="3">cv. PBC81</strain>
    </source>
</reference>
<evidence type="ECO:0000313" key="2">
    <source>
        <dbReference type="EMBL" id="PHT43337.1"/>
    </source>
</evidence>
<name>A0A2G2WDP8_CAPBA</name>
<keyword evidence="3" id="KW-1185">Reference proteome</keyword>
<dbReference type="AlphaFoldDB" id="A0A2G2WDP8"/>
<dbReference type="OrthoDB" id="1673747at2759"/>
<dbReference type="SUPFAM" id="SSF56801">
    <property type="entry name" value="Acetyl-CoA synthetase-like"/>
    <property type="match status" value="1"/>
</dbReference>
<evidence type="ECO:0000256" key="1">
    <source>
        <dbReference type="SAM" id="MobiDB-lite"/>
    </source>
</evidence>
<gene>
    <name evidence="2" type="ORF">CQW23_17362</name>
</gene>
<dbReference type="Proteomes" id="UP000224567">
    <property type="component" value="Unassembled WGS sequence"/>
</dbReference>
<feature type="region of interest" description="Disordered" evidence="1">
    <location>
        <begin position="85"/>
        <end position="108"/>
    </location>
</feature>
<organism evidence="2 3">
    <name type="scientific">Capsicum baccatum</name>
    <name type="common">Peruvian pepper</name>
    <dbReference type="NCBI Taxonomy" id="33114"/>
    <lineage>
        <taxon>Eukaryota</taxon>
        <taxon>Viridiplantae</taxon>
        <taxon>Streptophyta</taxon>
        <taxon>Embryophyta</taxon>
        <taxon>Tracheophyta</taxon>
        <taxon>Spermatophyta</taxon>
        <taxon>Magnoliopsida</taxon>
        <taxon>eudicotyledons</taxon>
        <taxon>Gunneridae</taxon>
        <taxon>Pentapetalae</taxon>
        <taxon>asterids</taxon>
        <taxon>lamiids</taxon>
        <taxon>Solanales</taxon>
        <taxon>Solanaceae</taxon>
        <taxon>Solanoideae</taxon>
        <taxon>Capsiceae</taxon>
        <taxon>Capsicum</taxon>
    </lineage>
</organism>